<dbReference type="EMBL" id="UOEW01000350">
    <property type="protein sequence ID" value="VAW42191.1"/>
    <property type="molecule type" value="Genomic_DNA"/>
</dbReference>
<name>A0A3B0VGY0_9ZZZZ</name>
<proteinExistence type="predicted"/>
<dbReference type="SUPFAM" id="SSF82171">
    <property type="entry name" value="DPP6 N-terminal domain-like"/>
    <property type="match status" value="1"/>
</dbReference>
<organism evidence="2">
    <name type="scientific">hydrothermal vent metagenome</name>
    <dbReference type="NCBI Taxonomy" id="652676"/>
    <lineage>
        <taxon>unclassified sequences</taxon>
        <taxon>metagenomes</taxon>
        <taxon>ecological metagenomes</taxon>
    </lineage>
</organism>
<dbReference type="Pfam" id="PF18582">
    <property type="entry name" value="HZS_alpha"/>
    <property type="match status" value="1"/>
</dbReference>
<sequence length="1012" mass="108725">MKNLIKLLVLLAIVETPLAYAVDPIVYSRCLRTAGTLDISAEVTFDGVPQTVTRTMRGVDVYDVMPDVSNFFQRFSAPCDLMLRAADGTETVLYDCSTTSTVENACAALDASVSFDANTVAFSVFRGSLYNPGISRLNGRILDHDADDATVIQIFSPPGSTGTKVLLPNKRLESTGAHLHTVDVATGTVSAMPFVDDIYDSGPTFISENRLAFTSNRDGHRSTLVFRSGSAAVGTRIWTIDIDGSNPDLASHHSLSQEQHPIMLKDGRLAYSSWQIFGGLPFRHTNGGAGGFTTLANLFHIYTQSPDGAHNFPFYGQHSGASGPSYFGEGHSAAHFIAQTSDERVWFADYYRRNNNGLGAVIGVMSEPPGQEGIAPEGTTSINDIFVPRDVINLASWAGNSDTSAGIMAEPWFTHPNYSDPLPYAGKLGHPAALTNNGLMVAWGKGPCSSVAGNGIFAYLGLATPPLTSGSGSGNAINLVTSLNMDTPGCDIGLYKTTVIPSIKPDDLEQIVDSVDWHEIMGRALVPYSAIYGVAQPAVIPAADELTSHPQLQVGTPFGLLGAASITDRETHPLGGIKFAGEAQFNLQGTDTVNYLDEDLCGVRILAVLPNRNRNVDDEISNIAGERVAILGEFSVQNRDSNDNIIIDPSGNPDTSFLVRFPANAPYLMQGIDCDGRTLNTDMTWQHLRPGEKKTCGGCHVHSRPSRIDFTQSYANTANYNIPTLGEGTVPLLTGKTGNVINTRTETGYGFQVEFAKDIQPIFDDRCISCHGGESPAAGLALDRPGVDRESESSWWCLVADASQRCVPPGLQHNTGAGSNDISFRRPQMTRYIRAFNSLGSLLYWKAANQRTDSNTNETNADDIDYITDHPTAITADELGLISRWIDTGAGGGPLELLDTQKPTLHLTATVIENVVTAFQVGTVDIGSGINVASLVVCVLDSNDTCLSNLATTAQMSGITTIPLTTVLDDPNTKLYASVEDLTGNITEVHRTIKWFIDQQSLTDLIFSNGFE</sequence>
<evidence type="ECO:0000313" key="2">
    <source>
        <dbReference type="EMBL" id="VAW42191.1"/>
    </source>
</evidence>
<reference evidence="2" key="1">
    <citation type="submission" date="2018-06" db="EMBL/GenBank/DDBJ databases">
        <authorList>
            <person name="Zhirakovskaya E."/>
        </authorList>
    </citation>
    <scope>NUCLEOTIDE SEQUENCE</scope>
</reference>
<dbReference type="Gene3D" id="2.120.10.30">
    <property type="entry name" value="TolB, C-terminal domain"/>
    <property type="match status" value="1"/>
</dbReference>
<accession>A0A3B0VGY0</accession>
<evidence type="ECO:0000259" key="1">
    <source>
        <dbReference type="Pfam" id="PF18582"/>
    </source>
</evidence>
<protein>
    <recommendedName>
        <fullName evidence="1">Hydrazine synthase alpha subunit middle domain-containing protein</fullName>
    </recommendedName>
</protein>
<dbReference type="InterPro" id="IPR040698">
    <property type="entry name" value="HZS_alpha_mid"/>
</dbReference>
<feature type="domain" description="Hydrazine synthase alpha subunit middle" evidence="1">
    <location>
        <begin position="603"/>
        <end position="700"/>
    </location>
</feature>
<gene>
    <name evidence="2" type="ORF">MNBD_GAMMA01-1589</name>
</gene>
<dbReference type="AlphaFoldDB" id="A0A3B0VGY0"/>
<dbReference type="InterPro" id="IPR011042">
    <property type="entry name" value="6-blade_b-propeller_TolB-like"/>
</dbReference>